<keyword evidence="2" id="KW-1277">Toxin-antitoxin system</keyword>
<evidence type="ECO:0000256" key="1">
    <source>
        <dbReference type="ARBA" id="ARBA00008172"/>
    </source>
</evidence>
<name>A0A848HJY7_9BURK</name>
<dbReference type="EMBL" id="JABBGG010000002">
    <property type="protein sequence ID" value="NML60510.1"/>
    <property type="molecule type" value="Genomic_DNA"/>
</dbReference>
<reference evidence="7 8" key="1">
    <citation type="submission" date="2020-04" db="EMBL/GenBank/DDBJ databases">
        <title>Massilia sp. RP-1-19 isolated from soil.</title>
        <authorList>
            <person name="Dahal R.H."/>
        </authorList>
    </citation>
    <scope>NUCLEOTIDE SEQUENCE [LARGE SCALE GENOMIC DNA]</scope>
    <source>
        <strain evidence="7 8">RP-1-19</strain>
    </source>
</reference>
<organism evidence="7 8">
    <name type="scientific">Massilia polaris</name>
    <dbReference type="NCBI Taxonomy" id="2728846"/>
    <lineage>
        <taxon>Bacteria</taxon>
        <taxon>Pseudomonadati</taxon>
        <taxon>Pseudomonadota</taxon>
        <taxon>Betaproteobacteria</taxon>
        <taxon>Burkholderiales</taxon>
        <taxon>Oxalobacteraceae</taxon>
        <taxon>Telluria group</taxon>
        <taxon>Massilia</taxon>
    </lineage>
</organism>
<comment type="similarity">
    <text evidence="1">Belongs to the YoeB family.</text>
</comment>
<dbReference type="GO" id="GO:0006401">
    <property type="term" value="P:RNA catabolic process"/>
    <property type="evidence" value="ECO:0007669"/>
    <property type="project" value="InterPro"/>
</dbReference>
<keyword evidence="3" id="KW-0540">Nuclease</keyword>
<gene>
    <name evidence="7" type="ORF">HHL21_05275</name>
</gene>
<comment type="caution">
    <text evidence="7">The sequence shown here is derived from an EMBL/GenBank/DDBJ whole genome shotgun (WGS) entry which is preliminary data.</text>
</comment>
<keyword evidence="4" id="KW-0255">Endonuclease</keyword>
<accession>A0A848HJY7</accession>
<dbReference type="InterPro" id="IPR009614">
    <property type="entry name" value="YoeB_toxin"/>
</dbReference>
<dbReference type="InterPro" id="IPR035093">
    <property type="entry name" value="RelE/ParE_toxin_dom_sf"/>
</dbReference>
<dbReference type="NCBIfam" id="TIGR02116">
    <property type="entry name" value="toxin_Txe_YoeB"/>
    <property type="match status" value="1"/>
</dbReference>
<dbReference type="Proteomes" id="UP000583752">
    <property type="component" value="Unassembled WGS sequence"/>
</dbReference>
<dbReference type="Pfam" id="PF06769">
    <property type="entry name" value="YoeB_toxin"/>
    <property type="match status" value="1"/>
</dbReference>
<dbReference type="RefSeq" id="WP_169464198.1">
    <property type="nucleotide sequence ID" value="NZ_JABBGG010000002.1"/>
</dbReference>
<dbReference type="Gene3D" id="3.30.2310.20">
    <property type="entry name" value="RelE-like"/>
    <property type="match status" value="1"/>
</dbReference>
<keyword evidence="5" id="KW-0378">Hydrolase</keyword>
<evidence type="ECO:0000256" key="4">
    <source>
        <dbReference type="ARBA" id="ARBA00022759"/>
    </source>
</evidence>
<evidence type="ECO:0000256" key="6">
    <source>
        <dbReference type="ARBA" id="ARBA00030388"/>
    </source>
</evidence>
<proteinExistence type="inferred from homology"/>
<evidence type="ECO:0000313" key="8">
    <source>
        <dbReference type="Proteomes" id="UP000583752"/>
    </source>
</evidence>
<evidence type="ECO:0000256" key="5">
    <source>
        <dbReference type="ARBA" id="ARBA00022801"/>
    </source>
</evidence>
<dbReference type="GO" id="GO:0016787">
    <property type="term" value="F:hydrolase activity"/>
    <property type="evidence" value="ECO:0007669"/>
    <property type="project" value="UniProtKB-KW"/>
</dbReference>
<keyword evidence="8" id="KW-1185">Reference proteome</keyword>
<dbReference type="GO" id="GO:0004519">
    <property type="term" value="F:endonuclease activity"/>
    <property type="evidence" value="ECO:0007669"/>
    <property type="project" value="UniProtKB-KW"/>
</dbReference>
<evidence type="ECO:0000256" key="2">
    <source>
        <dbReference type="ARBA" id="ARBA00022649"/>
    </source>
</evidence>
<dbReference type="PANTHER" id="PTHR38039">
    <property type="entry name" value="TOXIN YOEB"/>
    <property type="match status" value="1"/>
</dbReference>
<evidence type="ECO:0000256" key="3">
    <source>
        <dbReference type="ARBA" id="ARBA00022722"/>
    </source>
</evidence>
<protein>
    <recommendedName>
        <fullName evidence="6">Putative mRNA interferase YoeB</fullName>
    </recommendedName>
</protein>
<dbReference type="GO" id="GO:0098795">
    <property type="term" value="P:global gene silencing by mRNA cleavage"/>
    <property type="evidence" value="ECO:0007669"/>
    <property type="project" value="TreeGrafter"/>
</dbReference>
<dbReference type="SUPFAM" id="SSF143011">
    <property type="entry name" value="RelE-like"/>
    <property type="match status" value="1"/>
</dbReference>
<sequence>MKNKKAANKQQSKSAVLSWSDEGWEDYLYWQATDSKYVGKINDLIDECLNDPFRGTGKPEPLKGELTGFWSRRIDREHRLVYLPDDGCIYVAACRFHYDDK</sequence>
<evidence type="ECO:0000313" key="7">
    <source>
        <dbReference type="EMBL" id="NML60510.1"/>
    </source>
</evidence>
<dbReference type="PANTHER" id="PTHR38039:SF1">
    <property type="entry name" value="TOXIN YOEB"/>
    <property type="match status" value="1"/>
</dbReference>
<dbReference type="AlphaFoldDB" id="A0A848HJY7"/>